<dbReference type="Pfam" id="PF02080">
    <property type="entry name" value="TrkA_C"/>
    <property type="match status" value="2"/>
</dbReference>
<dbReference type="InterPro" id="IPR006512">
    <property type="entry name" value="YidE_YbjL"/>
</dbReference>
<keyword evidence="3" id="KW-0813">Transport</keyword>
<evidence type="ECO:0000256" key="1">
    <source>
        <dbReference type="ARBA" id="ARBA00004651"/>
    </source>
</evidence>
<comment type="similarity">
    <text evidence="2">Belongs to the AAE transporter (TC 2.A.81) family.</text>
</comment>
<dbReference type="InterPro" id="IPR050144">
    <property type="entry name" value="AAE_transporter"/>
</dbReference>
<dbReference type="RefSeq" id="WP_069961392.1">
    <property type="nucleotide sequence ID" value="NZ_CP016094.1"/>
</dbReference>
<dbReference type="GO" id="GO:0008324">
    <property type="term" value="F:monoatomic cation transmembrane transporter activity"/>
    <property type="evidence" value="ECO:0007669"/>
    <property type="project" value="InterPro"/>
</dbReference>
<evidence type="ECO:0000256" key="4">
    <source>
        <dbReference type="ARBA" id="ARBA00022475"/>
    </source>
</evidence>
<gene>
    <name evidence="10" type="primary">aspT</name>
    <name evidence="10" type="ORF">Verru16b_01162</name>
</gene>
<feature type="transmembrane region" description="Helical" evidence="8">
    <location>
        <begin position="163"/>
        <end position="183"/>
    </location>
</feature>
<dbReference type="PANTHER" id="PTHR30445:SF3">
    <property type="entry name" value="TRANSPORT PROTEIN YIDE-RELATED"/>
    <property type="match status" value="1"/>
</dbReference>
<feature type="transmembrane region" description="Helical" evidence="8">
    <location>
        <begin position="100"/>
        <end position="122"/>
    </location>
</feature>
<name>A0A1D8AT82_9BACT</name>
<evidence type="ECO:0000313" key="10">
    <source>
        <dbReference type="EMBL" id="AOS44101.1"/>
    </source>
</evidence>
<feature type="transmembrane region" description="Helical" evidence="8">
    <location>
        <begin position="37"/>
        <end position="55"/>
    </location>
</feature>
<dbReference type="PATRIC" id="fig|1838286.3.peg.1170"/>
<reference evidence="10 11" key="1">
    <citation type="submission" date="2016-06" db="EMBL/GenBank/DDBJ databases">
        <title>Three novel species with peptidoglycan cell walls form the new genus Lacunisphaera gen. nov. in the family Opitutaceae of the verrucomicrobial subdivision 4.</title>
        <authorList>
            <person name="Rast P."/>
            <person name="Gloeckner I."/>
            <person name="Jogler M."/>
            <person name="Boedeker C."/>
            <person name="Jeske O."/>
            <person name="Wiegand S."/>
            <person name="Reinhardt R."/>
            <person name="Schumann P."/>
            <person name="Rohde M."/>
            <person name="Spring S."/>
            <person name="Gloeckner F.O."/>
            <person name="Jogler C."/>
        </authorList>
    </citation>
    <scope>NUCLEOTIDE SEQUENCE [LARGE SCALE GENOMIC DNA]</scope>
    <source>
        <strain evidence="10 11">IG16b</strain>
    </source>
</reference>
<dbReference type="GO" id="GO:0006813">
    <property type="term" value="P:potassium ion transport"/>
    <property type="evidence" value="ECO:0007669"/>
    <property type="project" value="InterPro"/>
</dbReference>
<dbReference type="STRING" id="1838286.Verru16b_01162"/>
<feature type="domain" description="RCK C-terminal" evidence="9">
    <location>
        <begin position="201"/>
        <end position="281"/>
    </location>
</feature>
<evidence type="ECO:0000256" key="8">
    <source>
        <dbReference type="SAM" id="Phobius"/>
    </source>
</evidence>
<comment type="subcellular location">
    <subcellularLocation>
        <location evidence="1">Cell membrane</location>
        <topology evidence="1">Multi-pass membrane protein</topology>
    </subcellularLocation>
</comment>
<protein>
    <submittedName>
        <fullName evidence="10">Aspartate/alanine antiporter</fullName>
    </submittedName>
</protein>
<keyword evidence="11" id="KW-1185">Reference proteome</keyword>
<dbReference type="KEGG" id="obg:Verru16b_01162"/>
<feature type="transmembrane region" description="Helical" evidence="8">
    <location>
        <begin position="408"/>
        <end position="431"/>
    </location>
</feature>
<evidence type="ECO:0000256" key="6">
    <source>
        <dbReference type="ARBA" id="ARBA00022989"/>
    </source>
</evidence>
<feature type="transmembrane region" description="Helical" evidence="8">
    <location>
        <begin position="70"/>
        <end position="88"/>
    </location>
</feature>
<evidence type="ECO:0000256" key="7">
    <source>
        <dbReference type="ARBA" id="ARBA00023136"/>
    </source>
</evidence>
<evidence type="ECO:0000259" key="9">
    <source>
        <dbReference type="PROSITE" id="PS51202"/>
    </source>
</evidence>
<accession>A0A1D8AT82</accession>
<dbReference type="Pfam" id="PF06826">
    <property type="entry name" value="Asp-Al_Ex"/>
    <property type="match status" value="2"/>
</dbReference>
<dbReference type="OrthoDB" id="9155749at2"/>
<dbReference type="Proteomes" id="UP000095228">
    <property type="component" value="Chromosome"/>
</dbReference>
<proteinExistence type="inferred from homology"/>
<organism evidence="10 11">
    <name type="scientific">Lacunisphaera limnophila</name>
    <dbReference type="NCBI Taxonomy" id="1838286"/>
    <lineage>
        <taxon>Bacteria</taxon>
        <taxon>Pseudomonadati</taxon>
        <taxon>Verrucomicrobiota</taxon>
        <taxon>Opitutia</taxon>
        <taxon>Opitutales</taxon>
        <taxon>Opitutaceae</taxon>
        <taxon>Lacunisphaera</taxon>
    </lineage>
</organism>
<dbReference type="NCBIfam" id="NF003007">
    <property type="entry name" value="PRK03818.1"/>
    <property type="match status" value="1"/>
</dbReference>
<evidence type="ECO:0000313" key="11">
    <source>
        <dbReference type="Proteomes" id="UP000095228"/>
    </source>
</evidence>
<keyword evidence="5 8" id="KW-0812">Transmembrane</keyword>
<dbReference type="Gene3D" id="3.30.70.1450">
    <property type="entry name" value="Regulator of K+ conductance, C-terminal domain"/>
    <property type="match status" value="2"/>
</dbReference>
<dbReference type="AlphaFoldDB" id="A0A1D8AT82"/>
<dbReference type="GO" id="GO:0005886">
    <property type="term" value="C:plasma membrane"/>
    <property type="evidence" value="ECO:0007669"/>
    <property type="project" value="UniProtKB-SubCell"/>
</dbReference>
<feature type="transmembrane region" description="Helical" evidence="8">
    <location>
        <begin position="534"/>
        <end position="557"/>
    </location>
</feature>
<dbReference type="EMBL" id="CP016094">
    <property type="protein sequence ID" value="AOS44101.1"/>
    <property type="molecule type" value="Genomic_DNA"/>
</dbReference>
<dbReference type="PROSITE" id="PS51202">
    <property type="entry name" value="RCK_C"/>
    <property type="match status" value="2"/>
</dbReference>
<dbReference type="InterPro" id="IPR006037">
    <property type="entry name" value="RCK_C"/>
</dbReference>
<dbReference type="InterPro" id="IPR036721">
    <property type="entry name" value="RCK_C_sf"/>
</dbReference>
<dbReference type="SUPFAM" id="SSF116726">
    <property type="entry name" value="TrkA C-terminal domain-like"/>
    <property type="match status" value="2"/>
</dbReference>
<keyword evidence="6 8" id="KW-1133">Transmembrane helix</keyword>
<evidence type="ECO:0000256" key="3">
    <source>
        <dbReference type="ARBA" id="ARBA00022448"/>
    </source>
</evidence>
<evidence type="ECO:0000256" key="5">
    <source>
        <dbReference type="ARBA" id="ARBA00022692"/>
    </source>
</evidence>
<evidence type="ECO:0000256" key="2">
    <source>
        <dbReference type="ARBA" id="ARBA00009854"/>
    </source>
</evidence>
<sequence>MNWLSHLLTEESVARTVILLGVAGAAGSALGKIRVGGVGLGVAGVLFAGLFLGYLKLSVDAHVLEFVREFGLIIFVYTLGLQIGPGFFGSLRSRGLMLNGFATAIVLLGAAIATAIILGGWVGLPAGVGLLSGATTNTPSLAAAQQALKQIGTADNVAVVQGLAYAVAYPFGIIGIILTMVIVRRVFRVDVKAEVAAAEAAHAPSRPKPATRNFEVRNPNLVGRALGKVPGLAGSGVIVSRFSRGGLVEVARPDTLLRLGDILHAVGPEEGLDELRVVVGADAGVDLKAVPGSITNRRLIVTRSDVFGRELGEVEAFTEHGVVVTRVTRGGIEFTATPGFRLQFGDVLMAVGEEPHIDAVAAVVGNSNHALNSPQPIPFFLGIALGVIVGSIPFAVPGLPAAVKLGLAGGPLVVAILLSRVANTGPLVWYLPTNANHMLREVGITLFLAAVGLKSGEKFMEVLMGGDGVRWLLFGALITAAPLLLVGLVARAWKKLNYAELCGLLAGSMTDPPALAFAQQTTASDAPAVAYATVYPLVMLLRVFTAQLIVFLLYQVAGG</sequence>
<keyword evidence="4" id="KW-1003">Cell membrane</keyword>
<dbReference type="NCBIfam" id="TIGR01625">
    <property type="entry name" value="YidE_YbjL_dupl"/>
    <property type="match status" value="2"/>
</dbReference>
<feature type="transmembrane region" description="Helical" evidence="8">
    <location>
        <begin position="377"/>
        <end position="396"/>
    </location>
</feature>
<feature type="transmembrane region" description="Helical" evidence="8">
    <location>
        <begin position="468"/>
        <end position="490"/>
    </location>
</feature>
<keyword evidence="7 8" id="KW-0472">Membrane</keyword>
<feature type="transmembrane region" description="Helical" evidence="8">
    <location>
        <begin position="12"/>
        <end position="30"/>
    </location>
</feature>
<feature type="domain" description="RCK C-terminal" evidence="9">
    <location>
        <begin position="282"/>
        <end position="366"/>
    </location>
</feature>
<dbReference type="PANTHER" id="PTHR30445">
    <property type="entry name" value="K(+)_H(+) ANTIPORTER SUBUNIT KHTT"/>
    <property type="match status" value="1"/>
</dbReference>